<name>B4IL72_DROSE</name>
<sequence length="49" mass="5551">MGGKEAKASDNTANVINTVDVIDHKDEILVMQHTLNFIAVGGCWWFWQF</sequence>
<protein>
    <submittedName>
        <fullName evidence="1">GM15460</fullName>
    </submittedName>
</protein>
<dbReference type="PhylomeDB" id="B4IL72"/>
<reference evidence="1 2" key="1">
    <citation type="journal article" date="2007" name="Nature">
        <title>Evolution of genes and genomes on the Drosophila phylogeny.</title>
        <authorList>
            <consortium name="Drosophila 12 Genomes Consortium"/>
            <person name="Clark A.G."/>
            <person name="Eisen M.B."/>
            <person name="Smith D.R."/>
            <person name="Bergman C.M."/>
            <person name="Oliver B."/>
            <person name="Markow T.A."/>
            <person name="Kaufman T.C."/>
            <person name="Kellis M."/>
            <person name="Gelbart W."/>
            <person name="Iyer V.N."/>
            <person name="Pollard D.A."/>
            <person name="Sackton T.B."/>
            <person name="Larracuente A.M."/>
            <person name="Singh N.D."/>
            <person name="Abad J.P."/>
            <person name="Abt D.N."/>
            <person name="Adryan B."/>
            <person name="Aguade M."/>
            <person name="Akashi H."/>
            <person name="Anderson W.W."/>
            <person name="Aquadro C.F."/>
            <person name="Ardell D.H."/>
            <person name="Arguello R."/>
            <person name="Artieri C.G."/>
            <person name="Barbash D.A."/>
            <person name="Barker D."/>
            <person name="Barsanti P."/>
            <person name="Batterham P."/>
            <person name="Batzoglou S."/>
            <person name="Begun D."/>
            <person name="Bhutkar A."/>
            <person name="Blanco E."/>
            <person name="Bosak S.A."/>
            <person name="Bradley R.K."/>
            <person name="Brand A.D."/>
            <person name="Brent M.R."/>
            <person name="Brooks A.N."/>
            <person name="Brown R.H."/>
            <person name="Butlin R.K."/>
            <person name="Caggese C."/>
            <person name="Calvi B.R."/>
            <person name="Bernardo de Carvalho A."/>
            <person name="Caspi A."/>
            <person name="Castrezana S."/>
            <person name="Celniker S.E."/>
            <person name="Chang J.L."/>
            <person name="Chapple C."/>
            <person name="Chatterji S."/>
            <person name="Chinwalla A."/>
            <person name="Civetta A."/>
            <person name="Clifton S.W."/>
            <person name="Comeron J.M."/>
            <person name="Costello J.C."/>
            <person name="Coyne J.A."/>
            <person name="Daub J."/>
            <person name="David R.G."/>
            <person name="Delcher A.L."/>
            <person name="Delehaunty K."/>
            <person name="Do C.B."/>
            <person name="Ebling H."/>
            <person name="Edwards K."/>
            <person name="Eickbush T."/>
            <person name="Evans J.D."/>
            <person name="Filipski A."/>
            <person name="Findeiss S."/>
            <person name="Freyhult E."/>
            <person name="Fulton L."/>
            <person name="Fulton R."/>
            <person name="Garcia A.C."/>
            <person name="Gardiner A."/>
            <person name="Garfield D.A."/>
            <person name="Garvin B.E."/>
            <person name="Gibson G."/>
            <person name="Gilbert D."/>
            <person name="Gnerre S."/>
            <person name="Godfrey J."/>
            <person name="Good R."/>
            <person name="Gotea V."/>
            <person name="Gravely B."/>
            <person name="Greenberg A.J."/>
            <person name="Griffiths-Jones S."/>
            <person name="Gross S."/>
            <person name="Guigo R."/>
            <person name="Gustafson E.A."/>
            <person name="Haerty W."/>
            <person name="Hahn M.W."/>
            <person name="Halligan D.L."/>
            <person name="Halpern A.L."/>
            <person name="Halter G.M."/>
            <person name="Han M.V."/>
            <person name="Heger A."/>
            <person name="Hillier L."/>
            <person name="Hinrichs A.S."/>
            <person name="Holmes I."/>
            <person name="Hoskins R.A."/>
            <person name="Hubisz M.J."/>
            <person name="Hultmark D."/>
            <person name="Huntley M.A."/>
            <person name="Jaffe D.B."/>
            <person name="Jagadeeshan S."/>
            <person name="Jeck W.R."/>
            <person name="Johnson J."/>
            <person name="Jones C.D."/>
            <person name="Jordan W.C."/>
            <person name="Karpen G.H."/>
            <person name="Kataoka E."/>
            <person name="Keightley P.D."/>
            <person name="Kheradpour P."/>
            <person name="Kirkness E.F."/>
            <person name="Koerich L.B."/>
            <person name="Kristiansen K."/>
            <person name="Kudrna D."/>
            <person name="Kulathinal R.J."/>
            <person name="Kumar S."/>
            <person name="Kwok R."/>
            <person name="Lander E."/>
            <person name="Langley C.H."/>
            <person name="Lapoint R."/>
            <person name="Lazzaro B.P."/>
            <person name="Lee S.J."/>
            <person name="Levesque L."/>
            <person name="Li R."/>
            <person name="Lin C.F."/>
            <person name="Lin M.F."/>
            <person name="Lindblad-Toh K."/>
            <person name="Llopart A."/>
            <person name="Long M."/>
            <person name="Low L."/>
            <person name="Lozovsky E."/>
            <person name="Lu J."/>
            <person name="Luo M."/>
            <person name="Machado C.A."/>
            <person name="Makalowski W."/>
            <person name="Marzo M."/>
            <person name="Matsuda M."/>
            <person name="Matzkin L."/>
            <person name="McAllister B."/>
            <person name="McBride C.S."/>
            <person name="McKernan B."/>
            <person name="McKernan K."/>
            <person name="Mendez-Lago M."/>
            <person name="Minx P."/>
            <person name="Mollenhauer M.U."/>
            <person name="Montooth K."/>
            <person name="Mount S.M."/>
            <person name="Mu X."/>
            <person name="Myers E."/>
            <person name="Negre B."/>
            <person name="Newfeld S."/>
            <person name="Nielsen R."/>
            <person name="Noor M.A."/>
            <person name="O'Grady P."/>
            <person name="Pachter L."/>
            <person name="Papaceit M."/>
            <person name="Parisi M.J."/>
            <person name="Parisi M."/>
            <person name="Parts L."/>
            <person name="Pedersen J.S."/>
            <person name="Pesole G."/>
            <person name="Phillippy A.M."/>
            <person name="Ponting C.P."/>
            <person name="Pop M."/>
            <person name="Porcelli D."/>
            <person name="Powell J.R."/>
            <person name="Prohaska S."/>
            <person name="Pruitt K."/>
            <person name="Puig M."/>
            <person name="Quesneville H."/>
            <person name="Ram K.R."/>
            <person name="Rand D."/>
            <person name="Rasmussen M.D."/>
            <person name="Reed L.K."/>
            <person name="Reenan R."/>
            <person name="Reily A."/>
            <person name="Remington K.A."/>
            <person name="Rieger T.T."/>
            <person name="Ritchie M.G."/>
            <person name="Robin C."/>
            <person name="Rogers Y.H."/>
            <person name="Rohde C."/>
            <person name="Rozas J."/>
            <person name="Rubenfield M.J."/>
            <person name="Ruiz A."/>
            <person name="Russo S."/>
            <person name="Salzberg S.L."/>
            <person name="Sanchez-Gracia A."/>
            <person name="Saranga D.J."/>
            <person name="Sato H."/>
            <person name="Schaeffer S.W."/>
            <person name="Schatz M.C."/>
            <person name="Schlenke T."/>
            <person name="Schwartz R."/>
            <person name="Segarra C."/>
            <person name="Singh R.S."/>
            <person name="Sirot L."/>
            <person name="Sirota M."/>
            <person name="Sisneros N.B."/>
            <person name="Smith C.D."/>
            <person name="Smith T.F."/>
            <person name="Spieth J."/>
            <person name="Stage D.E."/>
            <person name="Stark A."/>
            <person name="Stephan W."/>
            <person name="Strausberg R.L."/>
            <person name="Strempel S."/>
            <person name="Sturgill D."/>
            <person name="Sutton G."/>
            <person name="Sutton G.G."/>
            <person name="Tao W."/>
            <person name="Teichmann S."/>
            <person name="Tobari Y.N."/>
            <person name="Tomimura Y."/>
            <person name="Tsolas J.M."/>
            <person name="Valente V.L."/>
            <person name="Venter E."/>
            <person name="Venter J.C."/>
            <person name="Vicario S."/>
            <person name="Vieira F.G."/>
            <person name="Vilella A.J."/>
            <person name="Villasante A."/>
            <person name="Walenz B."/>
            <person name="Wang J."/>
            <person name="Wasserman M."/>
            <person name="Watts T."/>
            <person name="Wilson D."/>
            <person name="Wilson R.K."/>
            <person name="Wing R.A."/>
            <person name="Wolfner M.F."/>
            <person name="Wong A."/>
            <person name="Wong G.K."/>
            <person name="Wu C.I."/>
            <person name="Wu G."/>
            <person name="Yamamoto D."/>
            <person name="Yang H.P."/>
            <person name="Yang S.P."/>
            <person name="Yorke J.A."/>
            <person name="Yoshida K."/>
            <person name="Zdobnov E."/>
            <person name="Zhang P."/>
            <person name="Zhang Y."/>
            <person name="Zimin A.V."/>
            <person name="Baldwin J."/>
            <person name="Abdouelleil A."/>
            <person name="Abdulkadir J."/>
            <person name="Abebe A."/>
            <person name="Abera B."/>
            <person name="Abreu J."/>
            <person name="Acer S.C."/>
            <person name="Aftuck L."/>
            <person name="Alexander A."/>
            <person name="An P."/>
            <person name="Anderson E."/>
            <person name="Anderson S."/>
            <person name="Arachi H."/>
            <person name="Azer M."/>
            <person name="Bachantsang P."/>
            <person name="Barry A."/>
            <person name="Bayul T."/>
            <person name="Berlin A."/>
            <person name="Bessette D."/>
            <person name="Bloom T."/>
            <person name="Blye J."/>
            <person name="Boguslavskiy L."/>
            <person name="Bonnet C."/>
            <person name="Boukhgalter B."/>
            <person name="Bourzgui I."/>
            <person name="Brown A."/>
            <person name="Cahill P."/>
            <person name="Channer S."/>
            <person name="Cheshatsang Y."/>
            <person name="Chuda L."/>
            <person name="Citroen M."/>
            <person name="Collymore A."/>
            <person name="Cooke P."/>
            <person name="Costello M."/>
            <person name="D'Aco K."/>
            <person name="Daza R."/>
            <person name="De Haan G."/>
            <person name="DeGray S."/>
            <person name="DeMaso C."/>
            <person name="Dhargay N."/>
            <person name="Dooley K."/>
            <person name="Dooley E."/>
            <person name="Doricent M."/>
            <person name="Dorje P."/>
            <person name="Dorjee K."/>
            <person name="Dupes A."/>
            <person name="Elong R."/>
            <person name="Falk J."/>
            <person name="Farina A."/>
            <person name="Faro S."/>
            <person name="Ferguson D."/>
            <person name="Fisher S."/>
            <person name="Foley C.D."/>
            <person name="Franke A."/>
            <person name="Friedrich D."/>
            <person name="Gadbois L."/>
            <person name="Gearin G."/>
            <person name="Gearin C.R."/>
            <person name="Giannoukos G."/>
            <person name="Goode T."/>
            <person name="Graham J."/>
            <person name="Grandbois E."/>
            <person name="Grewal S."/>
            <person name="Gyaltsen K."/>
            <person name="Hafez N."/>
            <person name="Hagos B."/>
            <person name="Hall J."/>
            <person name="Henson C."/>
            <person name="Hollinger A."/>
            <person name="Honan T."/>
            <person name="Huard M.D."/>
            <person name="Hughes L."/>
            <person name="Hurhula B."/>
            <person name="Husby M.E."/>
            <person name="Kamat A."/>
            <person name="Kanga B."/>
            <person name="Kashin S."/>
            <person name="Khazanovich D."/>
            <person name="Kisner P."/>
            <person name="Lance K."/>
            <person name="Lara M."/>
            <person name="Lee W."/>
            <person name="Lennon N."/>
            <person name="Letendre F."/>
            <person name="LeVine R."/>
            <person name="Lipovsky A."/>
            <person name="Liu X."/>
            <person name="Liu J."/>
            <person name="Liu S."/>
            <person name="Lokyitsang T."/>
            <person name="Lokyitsang Y."/>
            <person name="Lubonja R."/>
            <person name="Lui A."/>
            <person name="MacDonald P."/>
            <person name="Magnisalis V."/>
            <person name="Maru K."/>
            <person name="Matthews C."/>
            <person name="McCusker W."/>
            <person name="McDonough S."/>
            <person name="Mehta T."/>
            <person name="Meldrim J."/>
            <person name="Meneus L."/>
            <person name="Mihai O."/>
            <person name="Mihalev A."/>
            <person name="Mihova T."/>
            <person name="Mittelman R."/>
            <person name="Mlenga V."/>
            <person name="Montmayeur A."/>
            <person name="Mulrain L."/>
            <person name="Navidi A."/>
            <person name="Naylor J."/>
            <person name="Negash T."/>
            <person name="Nguyen T."/>
            <person name="Nguyen N."/>
            <person name="Nicol R."/>
            <person name="Norbu C."/>
            <person name="Norbu N."/>
            <person name="Novod N."/>
            <person name="O'Neill B."/>
            <person name="Osman S."/>
            <person name="Markiewicz E."/>
            <person name="Oyono O.L."/>
            <person name="Patti C."/>
            <person name="Phunkhang P."/>
            <person name="Pierre F."/>
            <person name="Priest M."/>
            <person name="Raghuraman S."/>
            <person name="Rege F."/>
            <person name="Reyes R."/>
            <person name="Rise C."/>
            <person name="Rogov P."/>
            <person name="Ross K."/>
            <person name="Ryan E."/>
            <person name="Settipalli S."/>
            <person name="Shea T."/>
            <person name="Sherpa N."/>
            <person name="Shi L."/>
            <person name="Shih D."/>
            <person name="Sparrow T."/>
            <person name="Spaulding J."/>
            <person name="Stalker J."/>
            <person name="Stange-Thomann N."/>
            <person name="Stavropoulos S."/>
            <person name="Stone C."/>
            <person name="Strader C."/>
            <person name="Tesfaye S."/>
            <person name="Thomson T."/>
            <person name="Thoulutsang Y."/>
            <person name="Thoulutsang D."/>
            <person name="Topham K."/>
            <person name="Topping I."/>
            <person name="Tsamla T."/>
            <person name="Vassiliev H."/>
            <person name="Vo A."/>
            <person name="Wangchuk T."/>
            <person name="Wangdi T."/>
            <person name="Weiand M."/>
            <person name="Wilkinson J."/>
            <person name="Wilson A."/>
            <person name="Yadav S."/>
            <person name="Young G."/>
            <person name="Yu Q."/>
            <person name="Zembek L."/>
            <person name="Zhong D."/>
            <person name="Zimmer A."/>
            <person name="Zwirko Z."/>
            <person name="Jaffe D.B."/>
            <person name="Alvarez P."/>
            <person name="Brockman W."/>
            <person name="Butler J."/>
            <person name="Chin C."/>
            <person name="Gnerre S."/>
            <person name="Grabherr M."/>
            <person name="Kleber M."/>
            <person name="Mauceli E."/>
            <person name="MacCallum I."/>
        </authorList>
    </citation>
    <scope>NUCLEOTIDE SEQUENCE [LARGE SCALE GENOMIC DNA]</scope>
    <source>
        <strain evidence="2">Rob3c / Tucson 14021-0248.25</strain>
    </source>
</reference>
<evidence type="ECO:0000313" key="2">
    <source>
        <dbReference type="Proteomes" id="UP000001292"/>
    </source>
</evidence>
<proteinExistence type="predicted"/>
<dbReference type="EMBL" id="CH480866">
    <property type="protein sequence ID" value="EDW53696.1"/>
    <property type="molecule type" value="Genomic_DNA"/>
</dbReference>
<gene>
    <name evidence="1" type="primary">Dsec\GM15460</name>
    <name evidence="1" type="ORF">Dsec_GM15460</name>
</gene>
<dbReference type="Proteomes" id="UP000001292">
    <property type="component" value="Unassembled WGS sequence"/>
</dbReference>
<accession>B4IL72</accession>
<dbReference type="AlphaFoldDB" id="B4IL72"/>
<dbReference type="HOGENOM" id="CLU_3280050_0_0_1"/>
<evidence type="ECO:0000313" key="1">
    <source>
        <dbReference type="EMBL" id="EDW53696.1"/>
    </source>
</evidence>
<organism evidence="2">
    <name type="scientific">Drosophila sechellia</name>
    <name type="common">Fruit fly</name>
    <dbReference type="NCBI Taxonomy" id="7238"/>
    <lineage>
        <taxon>Eukaryota</taxon>
        <taxon>Metazoa</taxon>
        <taxon>Ecdysozoa</taxon>
        <taxon>Arthropoda</taxon>
        <taxon>Hexapoda</taxon>
        <taxon>Insecta</taxon>
        <taxon>Pterygota</taxon>
        <taxon>Neoptera</taxon>
        <taxon>Endopterygota</taxon>
        <taxon>Diptera</taxon>
        <taxon>Brachycera</taxon>
        <taxon>Muscomorpha</taxon>
        <taxon>Ephydroidea</taxon>
        <taxon>Drosophilidae</taxon>
        <taxon>Drosophila</taxon>
        <taxon>Sophophora</taxon>
    </lineage>
</organism>
<keyword evidence="2" id="KW-1185">Reference proteome</keyword>